<evidence type="ECO:0000313" key="2">
    <source>
        <dbReference type="EMBL" id="MFB9089442.1"/>
    </source>
</evidence>
<reference evidence="2 3" key="1">
    <citation type="submission" date="2024-09" db="EMBL/GenBank/DDBJ databases">
        <authorList>
            <person name="Sun Q."/>
            <person name="Mori K."/>
        </authorList>
    </citation>
    <scope>NUCLEOTIDE SEQUENCE [LARGE SCALE GENOMIC DNA]</scope>
    <source>
        <strain evidence="2 3">CECT 8460</strain>
    </source>
</reference>
<keyword evidence="3" id="KW-1185">Reference proteome</keyword>
<protein>
    <recommendedName>
        <fullName evidence="4">DUF4199 domain-containing protein</fullName>
    </recommendedName>
</protein>
<dbReference type="Proteomes" id="UP001589576">
    <property type="component" value="Unassembled WGS sequence"/>
</dbReference>
<sequence>MKIARELSNGILIFAGIAIYFLVIEFFGLSHILYLRMFNALIVFYGVNRTLKSNFKEEKLGYVTNLLSAGITAITGVLLSVVGLLCYIYLRGGDSYIDTLSEDFLFGGKPSANQYCIGVLFEGLASAVIVVFITMQLWRNKTSSEDS</sequence>
<keyword evidence="1" id="KW-0812">Transmembrane</keyword>
<proteinExistence type="predicted"/>
<dbReference type="RefSeq" id="WP_290286437.1">
    <property type="nucleotide sequence ID" value="NZ_JAUFQN010000019.1"/>
</dbReference>
<evidence type="ECO:0000256" key="1">
    <source>
        <dbReference type="SAM" id="Phobius"/>
    </source>
</evidence>
<gene>
    <name evidence="2" type="ORF">ACFFUU_07525</name>
</gene>
<keyword evidence="1" id="KW-1133">Transmembrane helix</keyword>
<name>A0ABV5GE83_9FLAO</name>
<comment type="caution">
    <text evidence="2">The sequence shown here is derived from an EMBL/GenBank/DDBJ whole genome shotgun (WGS) entry which is preliminary data.</text>
</comment>
<evidence type="ECO:0008006" key="4">
    <source>
        <dbReference type="Google" id="ProtNLM"/>
    </source>
</evidence>
<accession>A0ABV5GE83</accession>
<keyword evidence="1" id="KW-0472">Membrane</keyword>
<feature type="transmembrane region" description="Helical" evidence="1">
    <location>
        <begin position="63"/>
        <end position="90"/>
    </location>
</feature>
<dbReference type="EMBL" id="JBHMFB010000016">
    <property type="protein sequence ID" value="MFB9089442.1"/>
    <property type="molecule type" value="Genomic_DNA"/>
</dbReference>
<evidence type="ECO:0000313" key="3">
    <source>
        <dbReference type="Proteomes" id="UP001589576"/>
    </source>
</evidence>
<organism evidence="2 3">
    <name type="scientific">Flavobacterium paronense</name>
    <dbReference type="NCBI Taxonomy" id="1392775"/>
    <lineage>
        <taxon>Bacteria</taxon>
        <taxon>Pseudomonadati</taxon>
        <taxon>Bacteroidota</taxon>
        <taxon>Flavobacteriia</taxon>
        <taxon>Flavobacteriales</taxon>
        <taxon>Flavobacteriaceae</taxon>
        <taxon>Flavobacterium</taxon>
    </lineage>
</organism>
<feature type="transmembrane region" description="Helical" evidence="1">
    <location>
        <begin position="7"/>
        <end position="27"/>
    </location>
</feature>
<feature type="transmembrane region" description="Helical" evidence="1">
    <location>
        <begin position="112"/>
        <end position="133"/>
    </location>
</feature>